<keyword evidence="1" id="KW-0694">RNA-binding</keyword>
<evidence type="ECO:0000256" key="2">
    <source>
        <dbReference type="SAM" id="MobiDB-lite"/>
    </source>
</evidence>
<feature type="domain" description="RRM" evidence="3">
    <location>
        <begin position="17"/>
        <end position="97"/>
    </location>
</feature>
<evidence type="ECO:0000313" key="5">
    <source>
        <dbReference type="Proteomes" id="UP001396334"/>
    </source>
</evidence>
<dbReference type="PANTHER" id="PTHR34427">
    <property type="entry name" value="DUF4283 DOMAIN PROTEIN"/>
    <property type="match status" value="1"/>
</dbReference>
<name>A0ABR2SYG0_9ROSI</name>
<evidence type="ECO:0000259" key="3">
    <source>
        <dbReference type="PROSITE" id="PS50102"/>
    </source>
</evidence>
<dbReference type="PANTHER" id="PTHR34427:SF5">
    <property type="entry name" value="DUF4283 DOMAIN-CONTAINING PROTEIN"/>
    <property type="match status" value="1"/>
</dbReference>
<dbReference type="Pfam" id="PF00076">
    <property type="entry name" value="RRM_1"/>
    <property type="match status" value="1"/>
</dbReference>
<keyword evidence="5" id="KW-1185">Reference proteome</keyword>
<comment type="caution">
    <text evidence="4">The sequence shown here is derived from an EMBL/GenBank/DDBJ whole genome shotgun (WGS) entry which is preliminary data.</text>
</comment>
<dbReference type="PROSITE" id="PS50102">
    <property type="entry name" value="RRM"/>
    <property type="match status" value="1"/>
</dbReference>
<dbReference type="CDD" id="cd00590">
    <property type="entry name" value="RRM_SF"/>
    <property type="match status" value="1"/>
</dbReference>
<accession>A0ABR2SYG0</accession>
<dbReference type="InterPro" id="IPR000504">
    <property type="entry name" value="RRM_dom"/>
</dbReference>
<protein>
    <recommendedName>
        <fullName evidence="3">RRM domain-containing protein</fullName>
    </recommendedName>
</protein>
<evidence type="ECO:0000256" key="1">
    <source>
        <dbReference type="PROSITE-ProRule" id="PRU00176"/>
    </source>
</evidence>
<feature type="region of interest" description="Disordered" evidence="2">
    <location>
        <begin position="501"/>
        <end position="523"/>
    </location>
</feature>
<dbReference type="InterPro" id="IPR012677">
    <property type="entry name" value="Nucleotide-bd_a/b_plait_sf"/>
</dbReference>
<evidence type="ECO:0000313" key="4">
    <source>
        <dbReference type="EMBL" id="KAK9030288.1"/>
    </source>
</evidence>
<dbReference type="Gene3D" id="3.30.70.330">
    <property type="match status" value="1"/>
</dbReference>
<reference evidence="4 5" key="1">
    <citation type="journal article" date="2024" name="G3 (Bethesda)">
        <title>Genome assembly of Hibiscus sabdariffa L. provides insights into metabolisms of medicinal natural products.</title>
        <authorList>
            <person name="Kim T."/>
        </authorList>
    </citation>
    <scope>NUCLEOTIDE SEQUENCE [LARGE SCALE GENOMIC DNA]</scope>
    <source>
        <strain evidence="4">TK-2024</strain>
        <tissue evidence="4">Old leaves</tissue>
    </source>
</reference>
<dbReference type="SUPFAM" id="SSF54928">
    <property type="entry name" value="RNA-binding domain, RBD"/>
    <property type="match status" value="1"/>
</dbReference>
<proteinExistence type="predicted"/>
<sequence>MELRTGDFQRSGRRGRATVCVNFVSKRISQSTLREAFEVYGRVTEVYIAYKNPRRIKMRRTFAFIRFSNMGEALRAVEFRNNRKMDGFIIKVFLEKNLTEEMKIDRKQRQLSRSGVMQKKDFSKVLDGRTYKEALLLNHSTRAVTQDKSVSAQKAESEKKEITVVITEMEYQWLGRCLVGRIKAMYDADLVQKALRSDGFRVKVCRWSGNFVLICFEEDEQLAIFWDLKETLLKEWFSDIDTIDNFMNKKKLQVWACIEGIPLAAWHVSVIEAIGSHWGNVIRLDSDTKERNRLDVARILLGVSCLSDIPAIATIVWQGEKVHLRVSTTELDEDRCWIDQEEPNSPYSPPSGSQNVLFNTHDVDTGEKTSPKIKKIISKEQGYAGGAITSGGALSENNLYQKLNLTNGPAISHIEKVVGGNMDIMENSGLISESRKRFSPNGDSDLREVPIMVESESYSSSGLSASLAPCYDLSTGMYSIKPKLLSRSVLQIPMDFVPKPSIVKKRGSSPSEKSRAHAKGVVKKGVRASPLSSPLANSSNKVGSLTAEAKNSMKFCAAARLTFDATEEEIIKRFVEVENDIVD</sequence>
<dbReference type="Proteomes" id="UP001396334">
    <property type="component" value="Unassembled WGS sequence"/>
</dbReference>
<gene>
    <name evidence="4" type="ORF">V6N11_031716</name>
</gene>
<dbReference type="InterPro" id="IPR035979">
    <property type="entry name" value="RBD_domain_sf"/>
</dbReference>
<dbReference type="SMART" id="SM00360">
    <property type="entry name" value="RRM"/>
    <property type="match status" value="1"/>
</dbReference>
<organism evidence="4 5">
    <name type="scientific">Hibiscus sabdariffa</name>
    <name type="common">roselle</name>
    <dbReference type="NCBI Taxonomy" id="183260"/>
    <lineage>
        <taxon>Eukaryota</taxon>
        <taxon>Viridiplantae</taxon>
        <taxon>Streptophyta</taxon>
        <taxon>Embryophyta</taxon>
        <taxon>Tracheophyta</taxon>
        <taxon>Spermatophyta</taxon>
        <taxon>Magnoliopsida</taxon>
        <taxon>eudicotyledons</taxon>
        <taxon>Gunneridae</taxon>
        <taxon>Pentapetalae</taxon>
        <taxon>rosids</taxon>
        <taxon>malvids</taxon>
        <taxon>Malvales</taxon>
        <taxon>Malvaceae</taxon>
        <taxon>Malvoideae</taxon>
        <taxon>Hibiscus</taxon>
    </lineage>
</organism>
<dbReference type="EMBL" id="JBBPBN010000010">
    <property type="protein sequence ID" value="KAK9030288.1"/>
    <property type="molecule type" value="Genomic_DNA"/>
</dbReference>